<dbReference type="EMBL" id="JACCBV010000001">
    <property type="protein sequence ID" value="NYE21018.1"/>
    <property type="molecule type" value="Genomic_DNA"/>
</dbReference>
<evidence type="ECO:0000256" key="2">
    <source>
        <dbReference type="ARBA" id="ARBA00022857"/>
    </source>
</evidence>
<dbReference type="HAMAP" id="MF_00956">
    <property type="entry name" value="GDP_fucose_synth"/>
    <property type="match status" value="1"/>
</dbReference>
<feature type="binding site" evidence="5">
    <location>
        <position position="207"/>
    </location>
    <ligand>
        <name>substrate</name>
    </ligand>
</feature>
<dbReference type="GO" id="GO:0050577">
    <property type="term" value="F:GDP-L-fucose synthase activity"/>
    <property type="evidence" value="ECO:0007669"/>
    <property type="project" value="UniProtKB-UniRule"/>
</dbReference>
<dbReference type="PANTHER" id="PTHR43238:SF1">
    <property type="entry name" value="GDP-L-FUCOSE SYNTHASE"/>
    <property type="match status" value="1"/>
</dbReference>
<keyword evidence="2 5" id="KW-0521">NADP</keyword>
<dbReference type="GO" id="GO:0042351">
    <property type="term" value="P:'de novo' GDP-L-fucose biosynthetic process"/>
    <property type="evidence" value="ECO:0007669"/>
    <property type="project" value="UniProtKB-UniRule"/>
</dbReference>
<keyword evidence="5" id="KW-0511">Multifunctional enzyme</keyword>
<evidence type="ECO:0000256" key="5">
    <source>
        <dbReference type="HAMAP-Rule" id="MF_00956"/>
    </source>
</evidence>
<keyword evidence="4 5" id="KW-0413">Isomerase</keyword>
<feature type="binding site" evidence="5">
    <location>
        <position position="138"/>
    </location>
    <ligand>
        <name>NADP(+)</name>
        <dbReference type="ChEBI" id="CHEBI:58349"/>
    </ligand>
</feature>
<dbReference type="SUPFAM" id="SSF51735">
    <property type="entry name" value="NAD(P)-binding Rossmann-fold domains"/>
    <property type="match status" value="1"/>
</dbReference>
<dbReference type="UniPathway" id="UPA00128">
    <property type="reaction ID" value="UER00191"/>
</dbReference>
<dbReference type="AlphaFoldDB" id="A0A7Y9GQW3"/>
<dbReference type="Proteomes" id="UP000576969">
    <property type="component" value="Unassembled WGS sequence"/>
</dbReference>
<proteinExistence type="inferred from homology"/>
<evidence type="ECO:0000313" key="8">
    <source>
        <dbReference type="Proteomes" id="UP000576969"/>
    </source>
</evidence>
<comment type="similarity">
    <text evidence="1 5">Belongs to the NAD(P)-dependent epimerase/dehydratase family. Fucose synthase subfamily.</text>
</comment>
<comment type="caution">
    <text evidence="5">Lacks conserved residue(s) required for the propagation of feature annotation.</text>
</comment>
<comment type="catalytic activity">
    <reaction evidence="5">
        <text>GDP-beta-L-fucose + NADP(+) = GDP-4-dehydro-alpha-D-rhamnose + NADPH + H(+)</text>
        <dbReference type="Rhea" id="RHEA:18885"/>
        <dbReference type="ChEBI" id="CHEBI:15378"/>
        <dbReference type="ChEBI" id="CHEBI:57273"/>
        <dbReference type="ChEBI" id="CHEBI:57783"/>
        <dbReference type="ChEBI" id="CHEBI:57964"/>
        <dbReference type="ChEBI" id="CHEBI:58349"/>
        <dbReference type="EC" id="1.1.1.271"/>
    </reaction>
</comment>
<dbReference type="Gene3D" id="3.40.50.720">
    <property type="entry name" value="NAD(P)-binding Rossmann-like Domain"/>
    <property type="match status" value="1"/>
</dbReference>
<dbReference type="Gene3D" id="3.90.25.10">
    <property type="entry name" value="UDP-galactose 4-epimerase, domain 1"/>
    <property type="match status" value="1"/>
</dbReference>
<keyword evidence="8" id="KW-1185">Reference proteome</keyword>
<feature type="binding site" evidence="5">
    <location>
        <position position="177"/>
    </location>
    <ligand>
        <name>NADP(+)</name>
        <dbReference type="ChEBI" id="CHEBI:58349"/>
    </ligand>
</feature>
<dbReference type="EC" id="1.1.1.271" evidence="5"/>
<protein>
    <recommendedName>
        <fullName evidence="5">GDP-L-fucose synthase</fullName>
        <ecNumber evidence="5">1.1.1.271</ecNumber>
    </recommendedName>
    <alternativeName>
        <fullName evidence="5">GDP-4-keto-6-deoxy-D-mannose-3,5-epimerase-4-reductase</fullName>
    </alternativeName>
</protein>
<feature type="active site" description="Proton donor/acceptor" evidence="5">
    <location>
        <position position="134"/>
    </location>
</feature>
<evidence type="ECO:0000256" key="4">
    <source>
        <dbReference type="ARBA" id="ARBA00023235"/>
    </source>
</evidence>
<dbReference type="InterPro" id="IPR028614">
    <property type="entry name" value="GDP_fucose/colitose_synth"/>
</dbReference>
<feature type="site" description="Important for catalytic activity" evidence="5">
    <location>
        <position position="105"/>
    </location>
</feature>
<dbReference type="GO" id="GO:0016853">
    <property type="term" value="F:isomerase activity"/>
    <property type="evidence" value="ECO:0007669"/>
    <property type="project" value="UniProtKB-KW"/>
</dbReference>
<feature type="binding site" evidence="5">
    <location>
        <begin position="161"/>
        <end position="164"/>
    </location>
    <ligand>
        <name>NADP(+)</name>
        <dbReference type="ChEBI" id="CHEBI:58349"/>
    </ligand>
</feature>
<dbReference type="InterPro" id="IPR036291">
    <property type="entry name" value="NAD(P)-bd_dom_sf"/>
</dbReference>
<name>A0A7Y9GQW3_9MICO</name>
<feature type="binding site" evidence="5">
    <location>
        <position position="185"/>
    </location>
    <ligand>
        <name>substrate</name>
    </ligand>
</feature>
<dbReference type="GO" id="GO:0070401">
    <property type="term" value="F:NADP+ binding"/>
    <property type="evidence" value="ECO:0007669"/>
    <property type="project" value="UniProtKB-UniRule"/>
</dbReference>
<feature type="binding site" evidence="5">
    <location>
        <begin position="7"/>
        <end position="13"/>
    </location>
    <ligand>
        <name>NADP(+)</name>
        <dbReference type="ChEBI" id="CHEBI:58349"/>
    </ligand>
</feature>
<dbReference type="RefSeq" id="WP_179491366.1">
    <property type="nucleotide sequence ID" value="NZ_JACCBV010000001.1"/>
</dbReference>
<comment type="caution">
    <text evidence="7">The sequence shown here is derived from an EMBL/GenBank/DDBJ whole genome shotgun (WGS) entry which is preliminary data.</text>
</comment>
<evidence type="ECO:0000256" key="3">
    <source>
        <dbReference type="ARBA" id="ARBA00023002"/>
    </source>
</evidence>
<dbReference type="InterPro" id="IPR001509">
    <property type="entry name" value="Epimerase_deHydtase"/>
</dbReference>
<organism evidence="7 8">
    <name type="scientific">Microbacterium immunditiarum</name>
    <dbReference type="NCBI Taxonomy" id="337480"/>
    <lineage>
        <taxon>Bacteria</taxon>
        <taxon>Bacillati</taxon>
        <taxon>Actinomycetota</taxon>
        <taxon>Actinomycetes</taxon>
        <taxon>Micrococcales</taxon>
        <taxon>Microbacteriaceae</taxon>
        <taxon>Microbacterium</taxon>
    </lineage>
</organism>
<accession>A0A7Y9GQW3</accession>
<evidence type="ECO:0000259" key="6">
    <source>
        <dbReference type="Pfam" id="PF01370"/>
    </source>
</evidence>
<dbReference type="PANTHER" id="PTHR43238">
    <property type="entry name" value="GDP-L-FUCOSE SYNTHASE"/>
    <property type="match status" value="1"/>
</dbReference>
<evidence type="ECO:0000313" key="7">
    <source>
        <dbReference type="EMBL" id="NYE21018.1"/>
    </source>
</evidence>
<comment type="pathway">
    <text evidence="5">Nucleotide-sugar biosynthesis; GDP-L-fucose biosynthesis via de novo pathway; GDP-L-fucose from GDP-alpha-D-mannose: step 2/2.</text>
</comment>
<reference evidence="7 8" key="1">
    <citation type="submission" date="2020-07" db="EMBL/GenBank/DDBJ databases">
        <title>Sequencing the genomes of 1000 actinobacteria strains.</title>
        <authorList>
            <person name="Klenk H.-P."/>
        </authorList>
    </citation>
    <scope>NUCLEOTIDE SEQUENCE [LARGE SCALE GENOMIC DNA]</scope>
    <source>
        <strain evidence="7 8">DSM 24662</strain>
    </source>
</reference>
<sequence>MRALLTGGGGMLGSSIAAAWRRLRPDDELTVLTRKDADLRDARATHDAVAAARPDLVIHTAAFVGGIADKIARPLPYLLENVRIDASMLTAAVELEVPSYLYIGSAAAYPADAVSPIPETALFGGRLEQANEPYGLAKLTGLIGVEYAARQTGGVYRAILPSNLYGPGDSFGPNRAHLIASTLLKTHLAKRAGEPTVEVWGDGTARREFTYAPDLAEWIVREANAIGAWPPLMNVGDGEDHSIREYYEVAAEVVGYSGGLSFDPTKPSGVPRRLIDSSLARAQGWSAHTTLRDGMAQCYRAFLETFANGAAS</sequence>
<evidence type="ECO:0000256" key="1">
    <source>
        <dbReference type="ARBA" id="ARBA00005959"/>
    </source>
</evidence>
<comment type="function">
    <text evidence="5">Catalyzes the two-step NADP-dependent conversion of GDP-4-dehydro-6-deoxy-D-mannose to GDP-fucose, involving an epimerase and a reductase reaction.</text>
</comment>
<keyword evidence="3 5" id="KW-0560">Oxidoreductase</keyword>
<gene>
    <name evidence="5" type="primary">fcl</name>
    <name evidence="7" type="ORF">BJ991_003046</name>
</gene>
<dbReference type="Pfam" id="PF01370">
    <property type="entry name" value="Epimerase"/>
    <property type="match status" value="1"/>
</dbReference>
<feature type="binding site" evidence="5">
    <location>
        <position position="200"/>
    </location>
    <ligand>
        <name>substrate</name>
    </ligand>
</feature>
<feature type="domain" description="NAD-dependent epimerase/dehydratase" evidence="6">
    <location>
        <begin position="3"/>
        <end position="225"/>
    </location>
</feature>